<dbReference type="PANTHER" id="PTHR47272">
    <property type="entry name" value="DDE_TNP_1_7 DOMAIN-CONTAINING PROTEIN"/>
    <property type="match status" value="1"/>
</dbReference>
<feature type="compositionally biased region" description="Acidic residues" evidence="1">
    <location>
        <begin position="46"/>
        <end position="55"/>
    </location>
</feature>
<evidence type="ECO:0000313" key="3">
    <source>
        <dbReference type="Ensembl" id="ENSPMGP00000005834.1"/>
    </source>
</evidence>
<feature type="compositionally biased region" description="Polar residues" evidence="1">
    <location>
        <begin position="84"/>
        <end position="94"/>
    </location>
</feature>
<feature type="domain" description="PiggyBac transposable element-derived protein" evidence="2">
    <location>
        <begin position="126"/>
        <end position="275"/>
    </location>
</feature>
<accession>A0A3B3ZMX6</accession>
<dbReference type="STRING" id="409849.ENSPMGP00000005834"/>
<evidence type="ECO:0000313" key="4">
    <source>
        <dbReference type="Proteomes" id="UP000261520"/>
    </source>
</evidence>
<feature type="compositionally biased region" description="Acidic residues" evidence="1">
    <location>
        <begin position="21"/>
        <end position="30"/>
    </location>
</feature>
<reference evidence="3" key="1">
    <citation type="submission" date="2025-08" db="UniProtKB">
        <authorList>
            <consortium name="Ensembl"/>
        </authorList>
    </citation>
    <scope>IDENTIFICATION</scope>
</reference>
<feature type="compositionally biased region" description="Low complexity" evidence="1">
    <location>
        <begin position="35"/>
        <end position="45"/>
    </location>
</feature>
<feature type="region of interest" description="Disordered" evidence="1">
    <location>
        <begin position="14"/>
        <end position="100"/>
    </location>
</feature>
<dbReference type="PANTHER" id="PTHR47272:SF2">
    <property type="entry name" value="PIGGYBAC TRANSPOSABLE ELEMENT-DERIVED PROTEIN 3-LIKE"/>
    <property type="match status" value="1"/>
</dbReference>
<dbReference type="Ensembl" id="ENSPMGT00000006199.1">
    <property type="protein sequence ID" value="ENSPMGP00000005834.1"/>
    <property type="gene ID" value="ENSPMGG00000004911.1"/>
</dbReference>
<evidence type="ECO:0000256" key="1">
    <source>
        <dbReference type="SAM" id="MobiDB-lite"/>
    </source>
</evidence>
<organism evidence="3 4">
    <name type="scientific">Periophthalmus magnuspinnatus</name>
    <dbReference type="NCBI Taxonomy" id="409849"/>
    <lineage>
        <taxon>Eukaryota</taxon>
        <taxon>Metazoa</taxon>
        <taxon>Chordata</taxon>
        <taxon>Craniata</taxon>
        <taxon>Vertebrata</taxon>
        <taxon>Euteleostomi</taxon>
        <taxon>Actinopterygii</taxon>
        <taxon>Neopterygii</taxon>
        <taxon>Teleostei</taxon>
        <taxon>Neoteleostei</taxon>
        <taxon>Acanthomorphata</taxon>
        <taxon>Gobiaria</taxon>
        <taxon>Gobiiformes</taxon>
        <taxon>Gobioidei</taxon>
        <taxon>Gobiidae</taxon>
        <taxon>Oxudercinae</taxon>
        <taxon>Periophthalmus</taxon>
    </lineage>
</organism>
<dbReference type="InterPro" id="IPR029526">
    <property type="entry name" value="PGBD"/>
</dbReference>
<protein>
    <recommendedName>
        <fullName evidence="2">PiggyBac transposable element-derived protein domain-containing protein</fullName>
    </recommendedName>
</protein>
<sequence>RLSLSRQEMELLWSFDGNNSEVEDLSDIDDAVGNPEYQPSRQEQSSSEEDSECEDSSPHTSKPDRGHKRKRRRSRTEQDEGDDSNNVPEETTPGSGMRWKACRLTPNQAQFEHEDENVQDREEWSPLDYIKHYIDKDLMKTIAHCSNATSLAKSGVPLNTSTDEIYHYFGACILMSCVPYPEIRMYWSKVLRFPAITEKFTRDRFFRLRSSLKVLIDDDVPEDLKTCDQFWKVRPFLNRILQGCKSQARPECVCIDEQMIAFTGACPYRQYLPMK</sequence>
<dbReference type="Proteomes" id="UP000261520">
    <property type="component" value="Unplaced"/>
</dbReference>
<name>A0A3B3ZMX6_9GOBI</name>
<dbReference type="Pfam" id="PF13843">
    <property type="entry name" value="DDE_Tnp_1_7"/>
    <property type="match status" value="1"/>
</dbReference>
<keyword evidence="4" id="KW-1185">Reference proteome</keyword>
<evidence type="ECO:0000259" key="2">
    <source>
        <dbReference type="Pfam" id="PF13843"/>
    </source>
</evidence>
<proteinExistence type="predicted"/>
<reference evidence="3" key="2">
    <citation type="submission" date="2025-09" db="UniProtKB">
        <authorList>
            <consortium name="Ensembl"/>
        </authorList>
    </citation>
    <scope>IDENTIFICATION</scope>
</reference>
<feature type="compositionally biased region" description="Basic residues" evidence="1">
    <location>
        <begin position="65"/>
        <end position="74"/>
    </location>
</feature>
<dbReference type="AlphaFoldDB" id="A0A3B3ZMX6"/>